<evidence type="ECO:0000313" key="2">
    <source>
        <dbReference type="Proteomes" id="UP000324222"/>
    </source>
</evidence>
<protein>
    <submittedName>
        <fullName evidence="1">Uncharacterized protein</fullName>
    </submittedName>
</protein>
<keyword evidence="2" id="KW-1185">Reference proteome</keyword>
<comment type="caution">
    <text evidence="1">The sequence shown here is derived from an EMBL/GenBank/DDBJ whole genome shotgun (WGS) entry which is preliminary data.</text>
</comment>
<reference evidence="1 2" key="1">
    <citation type="submission" date="2019-05" db="EMBL/GenBank/DDBJ databases">
        <title>Another draft genome of Portunus trituberculatus and its Hox gene families provides insights of decapod evolution.</title>
        <authorList>
            <person name="Jeong J.-H."/>
            <person name="Song I."/>
            <person name="Kim S."/>
            <person name="Choi T."/>
            <person name="Kim D."/>
            <person name="Ryu S."/>
            <person name="Kim W."/>
        </authorList>
    </citation>
    <scope>NUCLEOTIDE SEQUENCE [LARGE SCALE GENOMIC DNA]</scope>
    <source>
        <tissue evidence="1">Muscle</tissue>
    </source>
</reference>
<proteinExistence type="predicted"/>
<accession>A0A5B7E0Q5</accession>
<gene>
    <name evidence="1" type="ORF">E2C01_019542</name>
</gene>
<dbReference type="Proteomes" id="UP000324222">
    <property type="component" value="Unassembled WGS sequence"/>
</dbReference>
<organism evidence="1 2">
    <name type="scientific">Portunus trituberculatus</name>
    <name type="common">Swimming crab</name>
    <name type="synonym">Neptunus trituberculatus</name>
    <dbReference type="NCBI Taxonomy" id="210409"/>
    <lineage>
        <taxon>Eukaryota</taxon>
        <taxon>Metazoa</taxon>
        <taxon>Ecdysozoa</taxon>
        <taxon>Arthropoda</taxon>
        <taxon>Crustacea</taxon>
        <taxon>Multicrustacea</taxon>
        <taxon>Malacostraca</taxon>
        <taxon>Eumalacostraca</taxon>
        <taxon>Eucarida</taxon>
        <taxon>Decapoda</taxon>
        <taxon>Pleocyemata</taxon>
        <taxon>Brachyura</taxon>
        <taxon>Eubrachyura</taxon>
        <taxon>Portunoidea</taxon>
        <taxon>Portunidae</taxon>
        <taxon>Portuninae</taxon>
        <taxon>Portunus</taxon>
    </lineage>
</organism>
<dbReference type="EMBL" id="VSRR010001595">
    <property type="protein sequence ID" value="MPC26404.1"/>
    <property type="molecule type" value="Genomic_DNA"/>
</dbReference>
<dbReference type="AlphaFoldDB" id="A0A5B7E0Q5"/>
<name>A0A5B7E0Q5_PORTR</name>
<evidence type="ECO:0000313" key="1">
    <source>
        <dbReference type="EMBL" id="MPC26404.1"/>
    </source>
</evidence>
<sequence>MAPPVAVTRNEECPIVAQFVTCSPAGSRQGVEDAATNTPRSALLQPTWPRSSSVLPVSVWRTKGQPCPHGW</sequence>